<reference evidence="5 6" key="1">
    <citation type="submission" date="2019-07" db="EMBL/GenBank/DDBJ databases">
        <title>Tomitella cavernea sp. nov., an actinomycete isolated from soil.</title>
        <authorList>
            <person name="Cheng J."/>
        </authorList>
    </citation>
    <scope>NUCLEOTIDE SEQUENCE [LARGE SCALE GENOMIC DNA]</scope>
    <source>
        <strain evidence="5 6">HY188</strain>
    </source>
</reference>
<dbReference type="AlphaFoldDB" id="A0A516X105"/>
<gene>
    <name evidence="5" type="ORF">FO059_04545</name>
</gene>
<dbReference type="Pfam" id="PF01408">
    <property type="entry name" value="GFO_IDH_MocA"/>
    <property type="match status" value="1"/>
</dbReference>
<dbReference type="InterPro" id="IPR036291">
    <property type="entry name" value="NAD(P)-bd_dom_sf"/>
</dbReference>
<dbReference type="GO" id="GO:0000166">
    <property type="term" value="F:nucleotide binding"/>
    <property type="evidence" value="ECO:0007669"/>
    <property type="project" value="InterPro"/>
</dbReference>
<keyword evidence="2" id="KW-0560">Oxidoreductase</keyword>
<dbReference type="Proteomes" id="UP000317344">
    <property type="component" value="Chromosome"/>
</dbReference>
<evidence type="ECO:0000259" key="3">
    <source>
        <dbReference type="Pfam" id="PF01408"/>
    </source>
</evidence>
<sequence length="357" mass="37110">MTPAPAGHCAPPLRIGILGVARISGEAVVLPARALGHRLVAVASRDRARAEFFAGLCGVERVHDTYEDVLADPEVDAVYLPLPPALHANWTLAALAAGKHVLCEKPLAATEDEAQRVRSAAHRAGLVVHEAYHHLCHPLWERIASLLAMPPSIVESALGASRSVRVDLSMPPPGPDDPRWSRTLGGGALLDLGCYGLQIAHLLGAVCGGAPAVESASARLAGTGRSADGHRTPVDASVTVVLRYPGGAHAQVHASIAAASSRHRLRVDGRDGRLEADGILLPHLGGSLVVHRNGAPEAAGDTTALFTGPTTYTRQLARFAAHVRDGAPMPFGWSLDDAVAVARLTDDVRAAAGLAAP</sequence>
<organism evidence="5 6">
    <name type="scientific">Tomitella fengzijianii</name>
    <dbReference type="NCBI Taxonomy" id="2597660"/>
    <lineage>
        <taxon>Bacteria</taxon>
        <taxon>Bacillati</taxon>
        <taxon>Actinomycetota</taxon>
        <taxon>Actinomycetes</taxon>
        <taxon>Mycobacteriales</taxon>
        <taxon>Tomitella</taxon>
    </lineage>
</organism>
<dbReference type="RefSeq" id="WP_143906742.1">
    <property type="nucleotide sequence ID" value="NZ_CP041765.1"/>
</dbReference>
<keyword evidence="6" id="KW-1185">Reference proteome</keyword>
<dbReference type="OrthoDB" id="9815825at2"/>
<dbReference type="KEGG" id="toy:FO059_04545"/>
<dbReference type="Pfam" id="PF22725">
    <property type="entry name" value="GFO_IDH_MocA_C3"/>
    <property type="match status" value="1"/>
</dbReference>
<evidence type="ECO:0000313" key="5">
    <source>
        <dbReference type="EMBL" id="QDQ96748.1"/>
    </source>
</evidence>
<comment type="similarity">
    <text evidence="1">Belongs to the Gfo/Idh/MocA family.</text>
</comment>
<name>A0A516X105_9ACTN</name>
<dbReference type="Gene3D" id="3.30.360.10">
    <property type="entry name" value="Dihydrodipicolinate Reductase, domain 2"/>
    <property type="match status" value="1"/>
</dbReference>
<proteinExistence type="inferred from homology"/>
<dbReference type="PANTHER" id="PTHR22604">
    <property type="entry name" value="OXIDOREDUCTASES"/>
    <property type="match status" value="1"/>
</dbReference>
<dbReference type="InterPro" id="IPR050984">
    <property type="entry name" value="Gfo/Idh/MocA_domain"/>
</dbReference>
<accession>A0A516X105</accession>
<dbReference type="InterPro" id="IPR055170">
    <property type="entry name" value="GFO_IDH_MocA-like_dom"/>
</dbReference>
<dbReference type="GO" id="GO:0016491">
    <property type="term" value="F:oxidoreductase activity"/>
    <property type="evidence" value="ECO:0007669"/>
    <property type="project" value="UniProtKB-KW"/>
</dbReference>
<dbReference type="SUPFAM" id="SSF55347">
    <property type="entry name" value="Glyceraldehyde-3-phosphate dehydrogenase-like, C-terminal domain"/>
    <property type="match status" value="1"/>
</dbReference>
<dbReference type="InterPro" id="IPR000683">
    <property type="entry name" value="Gfo/Idh/MocA-like_OxRdtase_N"/>
</dbReference>
<feature type="domain" description="GFO/IDH/MocA-like oxidoreductase" evidence="4">
    <location>
        <begin position="155"/>
        <end position="275"/>
    </location>
</feature>
<protein>
    <submittedName>
        <fullName evidence="5">Gfo/Idh/MocA family oxidoreductase</fullName>
    </submittedName>
</protein>
<evidence type="ECO:0000256" key="2">
    <source>
        <dbReference type="ARBA" id="ARBA00023002"/>
    </source>
</evidence>
<dbReference type="EMBL" id="CP041765">
    <property type="protein sequence ID" value="QDQ96748.1"/>
    <property type="molecule type" value="Genomic_DNA"/>
</dbReference>
<dbReference type="Gene3D" id="3.40.50.720">
    <property type="entry name" value="NAD(P)-binding Rossmann-like Domain"/>
    <property type="match status" value="1"/>
</dbReference>
<dbReference type="SUPFAM" id="SSF51735">
    <property type="entry name" value="NAD(P)-binding Rossmann-fold domains"/>
    <property type="match status" value="1"/>
</dbReference>
<evidence type="ECO:0000259" key="4">
    <source>
        <dbReference type="Pfam" id="PF22725"/>
    </source>
</evidence>
<dbReference type="PANTHER" id="PTHR22604:SF105">
    <property type="entry name" value="TRANS-1,2-DIHYDROBENZENE-1,2-DIOL DEHYDROGENASE"/>
    <property type="match status" value="1"/>
</dbReference>
<reference evidence="5 6" key="2">
    <citation type="submission" date="2019-07" db="EMBL/GenBank/DDBJ databases">
        <authorList>
            <person name="Huang Y."/>
        </authorList>
    </citation>
    <scope>NUCLEOTIDE SEQUENCE [LARGE SCALE GENOMIC DNA]</scope>
    <source>
        <strain evidence="5 6">HY188</strain>
    </source>
</reference>
<evidence type="ECO:0000256" key="1">
    <source>
        <dbReference type="ARBA" id="ARBA00010928"/>
    </source>
</evidence>
<evidence type="ECO:0000313" key="6">
    <source>
        <dbReference type="Proteomes" id="UP000317344"/>
    </source>
</evidence>
<feature type="domain" description="Gfo/Idh/MocA-like oxidoreductase N-terminal" evidence="3">
    <location>
        <begin position="13"/>
        <end position="131"/>
    </location>
</feature>